<reference evidence="2" key="2">
    <citation type="journal article" date="2023" name="IMA Fungus">
        <title>Comparative genomic study of the Penicillium genus elucidates a diverse pangenome and 15 lateral gene transfer events.</title>
        <authorList>
            <person name="Petersen C."/>
            <person name="Sorensen T."/>
            <person name="Nielsen M.R."/>
            <person name="Sondergaard T.E."/>
            <person name="Sorensen J.L."/>
            <person name="Fitzpatrick D.A."/>
            <person name="Frisvad J.C."/>
            <person name="Nielsen K.L."/>
        </authorList>
    </citation>
    <scope>NUCLEOTIDE SEQUENCE</scope>
    <source>
        <strain evidence="2">IBT 16849</strain>
    </source>
</reference>
<name>A0A9W9J229_9EURO</name>
<evidence type="ECO:0000256" key="1">
    <source>
        <dbReference type="SAM" id="MobiDB-lite"/>
    </source>
</evidence>
<keyword evidence="3" id="KW-1185">Reference proteome</keyword>
<evidence type="ECO:0000313" key="2">
    <source>
        <dbReference type="EMBL" id="KAJ5189224.1"/>
    </source>
</evidence>
<dbReference type="OrthoDB" id="10009520at2759"/>
<comment type="caution">
    <text evidence="2">The sequence shown here is derived from an EMBL/GenBank/DDBJ whole genome shotgun (WGS) entry which is preliminary data.</text>
</comment>
<gene>
    <name evidence="2" type="ORF">N7472_008238</name>
</gene>
<sequence length="147" mass="16749">MDLDTTDLDTADLVLQTALQEVEEILGPLTCDKTDGNGRINGPNCALLEWRTERRARMRTQQDRRTAIQILRQSSFDQPAILHGIHNREMNEAPAARGPSPQAHSPTRERPTKRSYIKENMLITLQRVWNSQEQNVGKDARIAVIYC</sequence>
<dbReference type="Proteomes" id="UP001150879">
    <property type="component" value="Unassembled WGS sequence"/>
</dbReference>
<feature type="region of interest" description="Disordered" evidence="1">
    <location>
        <begin position="87"/>
        <end position="115"/>
    </location>
</feature>
<evidence type="ECO:0000313" key="3">
    <source>
        <dbReference type="Proteomes" id="UP001150879"/>
    </source>
</evidence>
<reference evidence="2" key="1">
    <citation type="submission" date="2022-11" db="EMBL/GenBank/DDBJ databases">
        <authorList>
            <person name="Petersen C."/>
        </authorList>
    </citation>
    <scope>NUCLEOTIDE SEQUENCE</scope>
    <source>
        <strain evidence="2">IBT 16849</strain>
    </source>
</reference>
<proteinExistence type="predicted"/>
<accession>A0A9W9J229</accession>
<dbReference type="AlphaFoldDB" id="A0A9W9J229"/>
<protein>
    <submittedName>
        <fullName evidence="2">Uncharacterized protein</fullName>
    </submittedName>
</protein>
<organism evidence="2 3">
    <name type="scientific">Penicillium cf. griseofulvum</name>
    <dbReference type="NCBI Taxonomy" id="2972120"/>
    <lineage>
        <taxon>Eukaryota</taxon>
        <taxon>Fungi</taxon>
        <taxon>Dikarya</taxon>
        <taxon>Ascomycota</taxon>
        <taxon>Pezizomycotina</taxon>
        <taxon>Eurotiomycetes</taxon>
        <taxon>Eurotiomycetidae</taxon>
        <taxon>Eurotiales</taxon>
        <taxon>Aspergillaceae</taxon>
        <taxon>Penicillium</taxon>
    </lineage>
</organism>
<dbReference type="EMBL" id="JAPQKP010000005">
    <property type="protein sequence ID" value="KAJ5189224.1"/>
    <property type="molecule type" value="Genomic_DNA"/>
</dbReference>